<reference evidence="2" key="1">
    <citation type="submission" date="2021-01" db="EMBL/GenBank/DDBJ databases">
        <authorList>
            <person name="Kaushik A."/>
        </authorList>
    </citation>
    <scope>NUCLEOTIDE SEQUENCE</scope>
    <source>
        <strain evidence="2">AG3-T5</strain>
    </source>
</reference>
<keyword evidence="1" id="KW-0812">Transmembrane</keyword>
<dbReference type="SUPFAM" id="SSF49503">
    <property type="entry name" value="Cupredoxins"/>
    <property type="match status" value="2"/>
</dbReference>
<dbReference type="EMBL" id="CAJMWW010000088">
    <property type="protein sequence ID" value="CAE6436824.1"/>
    <property type="molecule type" value="Genomic_DNA"/>
</dbReference>
<sequence>MVNVLCQGRQYKDRCLARRASSLLPPLPPTLFLFFPLFNPFFHDRKRRTNFPLRAVQSSLPLIFLDLLSIFTSIMRSSATFALLGFVAGAVAQTVHTVIVGGPGQLTYTPSCLWPAVGDIVNFEFHEKNHTATQSSFAEPCKKLTDAAGVQNVFDSGYHPVAAGTAAGFPVMSFNVTDDKPKWFYCAQGSHCSAGMVFAINPPKEGNTFEAFLANAKNSAVQTSAPAVSAPPAATTTSAAATVTPAPDGVVTVTQTVTLGASTWTTTYGSAPGSAAPTPNPQPVVHVVTVGENGTLTFNPPSVQAAPRDIISFQFRSKNHTVTQSTFADPCRKFEFTSTSGQIGFDSGFVPVTPDASAFPTWNVTVNDTAPVWAYCRQANHCGGGMVFALNAVESGNKSFAAFQALAKQINGTGSGTPASSSGAPSASATASPGSVVNGASHLVVAGSWVGIVTSIVMMLL</sequence>
<proteinExistence type="predicted"/>
<dbReference type="AlphaFoldDB" id="A0A8H3APN9"/>
<keyword evidence="1" id="KW-0472">Membrane</keyword>
<evidence type="ECO:0000313" key="2">
    <source>
        <dbReference type="EMBL" id="CAE6436824.1"/>
    </source>
</evidence>
<dbReference type="PANTHER" id="PTHR34883">
    <property type="entry name" value="SERINE-RICH PROTEIN, PUTATIVE-RELATED-RELATED"/>
    <property type="match status" value="1"/>
</dbReference>
<gene>
    <name evidence="2" type="ORF">RDB_LOCUS82794</name>
</gene>
<evidence type="ECO:0000256" key="1">
    <source>
        <dbReference type="SAM" id="Phobius"/>
    </source>
</evidence>
<evidence type="ECO:0008006" key="4">
    <source>
        <dbReference type="Google" id="ProtNLM"/>
    </source>
</evidence>
<dbReference type="CDD" id="cd00920">
    <property type="entry name" value="Cupredoxin"/>
    <property type="match status" value="2"/>
</dbReference>
<dbReference type="Gene3D" id="2.60.40.420">
    <property type="entry name" value="Cupredoxins - blue copper proteins"/>
    <property type="match status" value="2"/>
</dbReference>
<comment type="caution">
    <text evidence="2">The sequence shown here is derived from an EMBL/GenBank/DDBJ whole genome shotgun (WGS) entry which is preliminary data.</text>
</comment>
<dbReference type="Proteomes" id="UP000663841">
    <property type="component" value="Unassembled WGS sequence"/>
</dbReference>
<evidence type="ECO:0000313" key="3">
    <source>
        <dbReference type="Proteomes" id="UP000663841"/>
    </source>
</evidence>
<keyword evidence="1" id="KW-1133">Transmembrane helix</keyword>
<feature type="transmembrane region" description="Helical" evidence="1">
    <location>
        <begin position="23"/>
        <end position="42"/>
    </location>
</feature>
<accession>A0A8H3APN9</accession>
<protein>
    <recommendedName>
        <fullName evidence="4">Phytocyanin domain-containing protein</fullName>
    </recommendedName>
</protein>
<name>A0A8H3APN9_9AGAM</name>
<organism evidence="2 3">
    <name type="scientific">Rhizoctonia solani</name>
    <dbReference type="NCBI Taxonomy" id="456999"/>
    <lineage>
        <taxon>Eukaryota</taxon>
        <taxon>Fungi</taxon>
        <taxon>Dikarya</taxon>
        <taxon>Basidiomycota</taxon>
        <taxon>Agaricomycotina</taxon>
        <taxon>Agaricomycetes</taxon>
        <taxon>Cantharellales</taxon>
        <taxon>Ceratobasidiaceae</taxon>
        <taxon>Rhizoctonia</taxon>
    </lineage>
</organism>
<dbReference type="InterPro" id="IPR008972">
    <property type="entry name" value="Cupredoxin"/>
</dbReference>
<feature type="transmembrane region" description="Helical" evidence="1">
    <location>
        <begin position="63"/>
        <end position="88"/>
    </location>
</feature>
<dbReference type="PANTHER" id="PTHR34883:SF4">
    <property type="entry name" value="CUPREDOXIN"/>
    <property type="match status" value="1"/>
</dbReference>
<dbReference type="InterPro" id="IPR052953">
    <property type="entry name" value="Ser-rich/MCO-related"/>
</dbReference>